<reference evidence="1 2" key="1">
    <citation type="journal article" date="2019" name="BMC Genomics">
        <title>New insights from Opisthorchis felineus genome: update on genomics of the epidemiologically important liver flukes.</title>
        <authorList>
            <person name="Ershov N.I."/>
            <person name="Mordvinov V.A."/>
            <person name="Prokhortchouk E.B."/>
            <person name="Pakharukova M.Y."/>
            <person name="Gunbin K.V."/>
            <person name="Ustyantsev K."/>
            <person name="Genaev M.A."/>
            <person name="Blinov A.G."/>
            <person name="Mazur A."/>
            <person name="Boulygina E."/>
            <person name="Tsygankova S."/>
            <person name="Khrameeva E."/>
            <person name="Chekanov N."/>
            <person name="Fan G."/>
            <person name="Xiao A."/>
            <person name="Zhang H."/>
            <person name="Xu X."/>
            <person name="Yang H."/>
            <person name="Solovyev V."/>
            <person name="Lee S.M."/>
            <person name="Liu X."/>
            <person name="Afonnikov D.A."/>
            <person name="Skryabin K.G."/>
        </authorList>
    </citation>
    <scope>NUCLEOTIDE SEQUENCE [LARGE SCALE GENOMIC DNA]</scope>
    <source>
        <strain evidence="1">AK-0245</strain>
        <tissue evidence="1">Whole organism</tissue>
    </source>
</reference>
<gene>
    <name evidence="1" type="ORF">CRM22_003832</name>
</gene>
<evidence type="ECO:0000313" key="1">
    <source>
        <dbReference type="EMBL" id="TGZ69269.1"/>
    </source>
</evidence>
<sequence length="140" mass="15900">MVPRIQMMATESDVINYLYERNQCVKVLCAPFLTQRDKLLGNSQNVVSSSSSILAVPLRGLKMDLESNRMFQSKLCSDPEKLSHTNTFPLLGPIRWALEVPNEGMRLANRWYISLTVRAGIQETNHVATLRVRRPGSLRL</sequence>
<evidence type="ECO:0000313" key="2">
    <source>
        <dbReference type="Proteomes" id="UP000308267"/>
    </source>
</evidence>
<name>A0A4S2M4E2_OPIFE</name>
<dbReference type="AlphaFoldDB" id="A0A4S2M4E2"/>
<proteinExistence type="predicted"/>
<keyword evidence="2" id="KW-1185">Reference proteome</keyword>
<comment type="caution">
    <text evidence="1">The sequence shown here is derived from an EMBL/GenBank/DDBJ whole genome shotgun (WGS) entry which is preliminary data.</text>
</comment>
<dbReference type="EMBL" id="SJOL01006132">
    <property type="protein sequence ID" value="TGZ69269.1"/>
    <property type="molecule type" value="Genomic_DNA"/>
</dbReference>
<protein>
    <submittedName>
        <fullName evidence="1">Uncharacterized protein</fullName>
    </submittedName>
</protein>
<accession>A0A4S2M4E2</accession>
<organism evidence="1 2">
    <name type="scientific">Opisthorchis felineus</name>
    <dbReference type="NCBI Taxonomy" id="147828"/>
    <lineage>
        <taxon>Eukaryota</taxon>
        <taxon>Metazoa</taxon>
        <taxon>Spiralia</taxon>
        <taxon>Lophotrochozoa</taxon>
        <taxon>Platyhelminthes</taxon>
        <taxon>Trematoda</taxon>
        <taxon>Digenea</taxon>
        <taxon>Opisthorchiida</taxon>
        <taxon>Opisthorchiata</taxon>
        <taxon>Opisthorchiidae</taxon>
        <taxon>Opisthorchis</taxon>
    </lineage>
</organism>
<dbReference type="Proteomes" id="UP000308267">
    <property type="component" value="Unassembled WGS sequence"/>
</dbReference>